<comment type="caution">
    <text evidence="4">The sequence shown here is derived from an EMBL/GenBank/DDBJ whole genome shotgun (WGS) entry which is preliminary data.</text>
</comment>
<organism evidence="4 5">
    <name type="scientific">Hericium alpestre</name>
    <dbReference type="NCBI Taxonomy" id="135208"/>
    <lineage>
        <taxon>Eukaryota</taxon>
        <taxon>Fungi</taxon>
        <taxon>Dikarya</taxon>
        <taxon>Basidiomycota</taxon>
        <taxon>Agaricomycotina</taxon>
        <taxon>Agaricomycetes</taxon>
        <taxon>Russulales</taxon>
        <taxon>Hericiaceae</taxon>
        <taxon>Hericium</taxon>
    </lineage>
</organism>
<evidence type="ECO:0000256" key="2">
    <source>
        <dbReference type="PIRSR" id="PIRSR601461-2"/>
    </source>
</evidence>
<dbReference type="InterPro" id="IPR034164">
    <property type="entry name" value="Pepsin-like_dom"/>
</dbReference>
<dbReference type="PANTHER" id="PTHR47966:SF75">
    <property type="entry name" value="ENDOPEPTIDASE (CTSD), PUTATIVE (AFU_ORTHOLOGUE AFUA_4G07040)-RELATED"/>
    <property type="match status" value="1"/>
</dbReference>
<keyword evidence="5" id="KW-1185">Reference proteome</keyword>
<reference evidence="4 5" key="1">
    <citation type="submission" date="2019-02" db="EMBL/GenBank/DDBJ databases">
        <title>Genome sequencing of the rare red list fungi Hericium alpestre (H. flagellum).</title>
        <authorList>
            <person name="Buettner E."/>
            <person name="Kellner H."/>
        </authorList>
    </citation>
    <scope>NUCLEOTIDE SEQUENCE [LARGE SCALE GENOMIC DNA]</scope>
    <source>
        <strain evidence="4 5">DSM 108284</strain>
    </source>
</reference>
<dbReference type="PANTHER" id="PTHR47966">
    <property type="entry name" value="BETA-SITE APP-CLEAVING ENZYME, ISOFORM A-RELATED"/>
    <property type="match status" value="1"/>
</dbReference>
<name>A0A4Z0A3X6_9AGAM</name>
<dbReference type="GO" id="GO:0006508">
    <property type="term" value="P:proteolysis"/>
    <property type="evidence" value="ECO:0007669"/>
    <property type="project" value="InterPro"/>
</dbReference>
<sequence length="239" mass="25126">MDGFPIGIADTLTGQLPNSHGSGIAGFTNGKIDKPTRTGGVTLLEGLREFGLIPRSVVGIQLGRGTNGVPGTGQVTLGGADPTKYLTGAGNLVRMANQDSTRYGLWAVHVAKINVNGQDVKSDVTATLDTGSNRIMVANGDAALYHNYPEAVKTPNGIYGVPCDHTKIPPMTFQIGSVVFTLNPIDIVGLKIGNGGYCYSLIQDLPAGRMRQILGIPFLKSTYQILDSDANEITLAKNA</sequence>
<dbReference type="InterPro" id="IPR021109">
    <property type="entry name" value="Peptidase_aspartic_dom_sf"/>
</dbReference>
<dbReference type="AlphaFoldDB" id="A0A4Z0A3X6"/>
<evidence type="ECO:0000313" key="5">
    <source>
        <dbReference type="Proteomes" id="UP000298061"/>
    </source>
</evidence>
<feature type="disulfide bond" evidence="2">
    <location>
        <begin position="163"/>
        <end position="198"/>
    </location>
</feature>
<evidence type="ECO:0000313" key="4">
    <source>
        <dbReference type="EMBL" id="TFY81726.1"/>
    </source>
</evidence>
<dbReference type="OrthoDB" id="771136at2759"/>
<gene>
    <name evidence="4" type="ORF">EWM64_g2286</name>
</gene>
<dbReference type="InterPro" id="IPR001461">
    <property type="entry name" value="Aspartic_peptidase_A1"/>
</dbReference>
<dbReference type="GO" id="GO:0004190">
    <property type="term" value="F:aspartic-type endopeptidase activity"/>
    <property type="evidence" value="ECO:0007669"/>
    <property type="project" value="InterPro"/>
</dbReference>
<dbReference type="Pfam" id="PF00026">
    <property type="entry name" value="Asp"/>
    <property type="match status" value="1"/>
</dbReference>
<dbReference type="CDD" id="cd05471">
    <property type="entry name" value="pepsin_like"/>
    <property type="match status" value="1"/>
</dbReference>
<dbReference type="Proteomes" id="UP000298061">
    <property type="component" value="Unassembled WGS sequence"/>
</dbReference>
<dbReference type="InterPro" id="IPR033121">
    <property type="entry name" value="PEPTIDASE_A1"/>
</dbReference>
<dbReference type="EMBL" id="SFCI01000180">
    <property type="protein sequence ID" value="TFY81726.1"/>
    <property type="molecule type" value="Genomic_DNA"/>
</dbReference>
<keyword evidence="2" id="KW-1015">Disulfide bond</keyword>
<evidence type="ECO:0000259" key="3">
    <source>
        <dbReference type="PROSITE" id="PS51767"/>
    </source>
</evidence>
<feature type="domain" description="Peptidase A1" evidence="3">
    <location>
        <begin position="1"/>
        <end position="236"/>
    </location>
</feature>
<evidence type="ECO:0000256" key="1">
    <source>
        <dbReference type="ARBA" id="ARBA00007447"/>
    </source>
</evidence>
<accession>A0A4Z0A3X6</accession>
<comment type="similarity">
    <text evidence="1">Belongs to the peptidase A1 family.</text>
</comment>
<protein>
    <recommendedName>
        <fullName evidence="3">Peptidase A1 domain-containing protein</fullName>
    </recommendedName>
</protein>
<dbReference type="PRINTS" id="PR00792">
    <property type="entry name" value="PEPSIN"/>
</dbReference>
<dbReference type="SUPFAM" id="SSF50630">
    <property type="entry name" value="Acid proteases"/>
    <property type="match status" value="1"/>
</dbReference>
<dbReference type="PROSITE" id="PS51767">
    <property type="entry name" value="PEPTIDASE_A1"/>
    <property type="match status" value="1"/>
</dbReference>
<proteinExistence type="inferred from homology"/>
<dbReference type="Gene3D" id="2.40.70.10">
    <property type="entry name" value="Acid Proteases"/>
    <property type="match status" value="1"/>
</dbReference>